<reference evidence="2 3" key="1">
    <citation type="submission" date="2017-01" db="EMBL/GenBank/DDBJ databases">
        <authorList>
            <person name="Mah S.A."/>
            <person name="Swanson W.J."/>
            <person name="Moy G.W."/>
            <person name="Vacquier V.D."/>
        </authorList>
    </citation>
    <scope>NUCLEOTIDE SEQUENCE [LARGE SCALE GENOMIC DNA]</scope>
    <source>
        <strain evidence="2 3">GSMNP</strain>
    </source>
</reference>
<accession>A0A1R1XRN2</accession>
<feature type="compositionally biased region" description="Polar residues" evidence="1">
    <location>
        <begin position="12"/>
        <end position="34"/>
    </location>
</feature>
<evidence type="ECO:0000313" key="3">
    <source>
        <dbReference type="Proteomes" id="UP000187283"/>
    </source>
</evidence>
<feature type="compositionally biased region" description="Low complexity" evidence="1">
    <location>
        <begin position="57"/>
        <end position="71"/>
    </location>
</feature>
<proteinExistence type="predicted"/>
<dbReference type="EMBL" id="LSSN01002087">
    <property type="protein sequence ID" value="OMJ17300.1"/>
    <property type="molecule type" value="Genomic_DNA"/>
</dbReference>
<gene>
    <name evidence="2" type="ORF">AYI70_g6064</name>
</gene>
<dbReference type="Proteomes" id="UP000187283">
    <property type="component" value="Unassembled WGS sequence"/>
</dbReference>
<evidence type="ECO:0000256" key="1">
    <source>
        <dbReference type="SAM" id="MobiDB-lite"/>
    </source>
</evidence>
<sequence>MNKKLCAIESGRAQSSSKPKTPKSILSTNKQTPSKAKKARQSIARAVHSAPKPEYESSFSDSDSSDSGTSDETITNKKRKHSSKPVSRPRLQSGHLYSFDSDENNESNEDLRDQTEITNSNSESEFWSSETNSDISDTENVHSHKNAINHRKIPDPSIAARTNHQNPIKSLEMIKKWVKSDPSLAAKMELLLDQSDIDTSDHIPNYIF</sequence>
<comment type="caution">
    <text evidence="2">The sequence shown here is derived from an EMBL/GenBank/DDBJ whole genome shotgun (WGS) entry which is preliminary data.</text>
</comment>
<name>A0A1R1XRN2_9FUNG</name>
<protein>
    <submittedName>
        <fullName evidence="2">Uncharacterized protein</fullName>
    </submittedName>
</protein>
<organism evidence="2 3">
    <name type="scientific">Smittium culicis</name>
    <dbReference type="NCBI Taxonomy" id="133412"/>
    <lineage>
        <taxon>Eukaryota</taxon>
        <taxon>Fungi</taxon>
        <taxon>Fungi incertae sedis</taxon>
        <taxon>Zoopagomycota</taxon>
        <taxon>Kickxellomycotina</taxon>
        <taxon>Harpellomycetes</taxon>
        <taxon>Harpellales</taxon>
        <taxon>Legeriomycetaceae</taxon>
        <taxon>Smittium</taxon>
    </lineage>
</organism>
<dbReference type="AlphaFoldDB" id="A0A1R1XRN2"/>
<evidence type="ECO:0000313" key="2">
    <source>
        <dbReference type="EMBL" id="OMJ17300.1"/>
    </source>
</evidence>
<feature type="compositionally biased region" description="Low complexity" evidence="1">
    <location>
        <begin position="119"/>
        <end position="133"/>
    </location>
</feature>
<keyword evidence="3" id="KW-1185">Reference proteome</keyword>
<feature type="region of interest" description="Disordered" evidence="1">
    <location>
        <begin position="1"/>
        <end position="144"/>
    </location>
</feature>